<evidence type="ECO:0000259" key="6">
    <source>
        <dbReference type="SMART" id="SM00563"/>
    </source>
</evidence>
<keyword evidence="3 7" id="KW-0808">Transferase</keyword>
<evidence type="ECO:0000256" key="4">
    <source>
        <dbReference type="ARBA" id="ARBA00023098"/>
    </source>
</evidence>
<reference evidence="7 8" key="1">
    <citation type="submission" date="2019-02" db="EMBL/GenBank/DDBJ databases">
        <title>Peptostreptococcaceae bacterium ZHW00191 nov., a new bacterium isolated from the human gut.</title>
        <authorList>
            <person name="Zhou H.-W."/>
            <person name="Chen X.-J."/>
        </authorList>
    </citation>
    <scope>NUCLEOTIDE SEQUENCE [LARGE SCALE GENOMIC DNA]</scope>
    <source>
        <strain evidence="7 8">ZHW00191</strain>
    </source>
</reference>
<dbReference type="GO" id="GO:0006654">
    <property type="term" value="P:phosphatidic acid biosynthetic process"/>
    <property type="evidence" value="ECO:0007669"/>
    <property type="project" value="TreeGrafter"/>
</dbReference>
<dbReference type="GO" id="GO:0003841">
    <property type="term" value="F:1-acylglycerol-3-phosphate O-acyltransferase activity"/>
    <property type="evidence" value="ECO:0007669"/>
    <property type="project" value="TreeGrafter"/>
</dbReference>
<dbReference type="EMBL" id="SGJB01000007">
    <property type="protein sequence ID" value="TQQ84756.1"/>
    <property type="molecule type" value="Genomic_DNA"/>
</dbReference>
<proteinExistence type="predicted"/>
<keyword evidence="2" id="KW-0444">Lipid biosynthesis</keyword>
<evidence type="ECO:0000256" key="3">
    <source>
        <dbReference type="ARBA" id="ARBA00022679"/>
    </source>
</evidence>
<keyword evidence="5 7" id="KW-0012">Acyltransferase</keyword>
<evidence type="ECO:0000256" key="1">
    <source>
        <dbReference type="ARBA" id="ARBA00005189"/>
    </source>
</evidence>
<keyword evidence="8" id="KW-1185">Reference proteome</keyword>
<dbReference type="RefSeq" id="WP_142535811.1">
    <property type="nucleotide sequence ID" value="NZ_SGJB01000007.1"/>
</dbReference>
<evidence type="ECO:0000313" key="7">
    <source>
        <dbReference type="EMBL" id="TQQ84756.1"/>
    </source>
</evidence>
<organism evidence="7 8">
    <name type="scientific">Peptacetobacter hominis</name>
    <dbReference type="NCBI Taxonomy" id="2743610"/>
    <lineage>
        <taxon>Bacteria</taxon>
        <taxon>Bacillati</taxon>
        <taxon>Bacillota</taxon>
        <taxon>Clostridia</taxon>
        <taxon>Peptostreptococcales</taxon>
        <taxon>Peptostreptococcaceae</taxon>
        <taxon>Peptacetobacter</taxon>
    </lineage>
</organism>
<dbReference type="PANTHER" id="PTHR10434">
    <property type="entry name" value="1-ACYL-SN-GLYCEROL-3-PHOSPHATE ACYLTRANSFERASE"/>
    <property type="match status" value="1"/>
</dbReference>
<protein>
    <submittedName>
        <fullName evidence="7">1-acyl-sn-glycerol-3-phosphate acyltransferase</fullName>
    </submittedName>
</protein>
<evidence type="ECO:0000313" key="8">
    <source>
        <dbReference type="Proteomes" id="UP000317863"/>
    </source>
</evidence>
<dbReference type="CDD" id="cd07989">
    <property type="entry name" value="LPLAT_AGPAT-like"/>
    <property type="match status" value="1"/>
</dbReference>
<dbReference type="Pfam" id="PF01553">
    <property type="entry name" value="Acyltransferase"/>
    <property type="match status" value="1"/>
</dbReference>
<feature type="domain" description="Phospholipid/glycerol acyltransferase" evidence="6">
    <location>
        <begin position="69"/>
        <end position="189"/>
    </location>
</feature>
<dbReference type="Proteomes" id="UP000317863">
    <property type="component" value="Unassembled WGS sequence"/>
</dbReference>
<name>A0A544QVQ7_9FIRM</name>
<dbReference type="SMART" id="SM00563">
    <property type="entry name" value="PlsC"/>
    <property type="match status" value="1"/>
</dbReference>
<dbReference type="OrthoDB" id="9803035at2"/>
<sequence>MFNYIKFAITQIVGFIFSLIPLSIFKSSPDKYSQEDKSRFLNLHAKKSLKRVKINLDIKGRENIPDEPALFVANHSSMLDGFILMASIEKPFGCVIADEPVWRNIPIVRKWASLVKCVYMNRENNREGMKSIIKAAENIKNGQYMAIFPEGDLTWVKDNSAIISDFKAGALKIAYKAKCPIVPVAIKNSKDTYEGYQPYGKINSKDVCVEFLKPVVEHIENPRCKTIELAEKIRCSMIESIVN</sequence>
<dbReference type="SUPFAM" id="SSF69593">
    <property type="entry name" value="Glycerol-3-phosphate (1)-acyltransferase"/>
    <property type="match status" value="1"/>
</dbReference>
<comment type="pathway">
    <text evidence="1">Lipid metabolism.</text>
</comment>
<evidence type="ECO:0000256" key="2">
    <source>
        <dbReference type="ARBA" id="ARBA00022516"/>
    </source>
</evidence>
<accession>A0A544QVQ7</accession>
<dbReference type="AlphaFoldDB" id="A0A544QVQ7"/>
<evidence type="ECO:0000256" key="5">
    <source>
        <dbReference type="ARBA" id="ARBA00023315"/>
    </source>
</evidence>
<keyword evidence="4" id="KW-0443">Lipid metabolism</keyword>
<gene>
    <name evidence="7" type="ORF">EXD82_04965</name>
</gene>
<dbReference type="PANTHER" id="PTHR10434:SF64">
    <property type="entry name" value="1-ACYL-SN-GLYCEROL-3-PHOSPHATE ACYLTRANSFERASE-RELATED"/>
    <property type="match status" value="1"/>
</dbReference>
<dbReference type="InterPro" id="IPR002123">
    <property type="entry name" value="Plipid/glycerol_acylTrfase"/>
</dbReference>
<comment type="caution">
    <text evidence="7">The sequence shown here is derived from an EMBL/GenBank/DDBJ whole genome shotgun (WGS) entry which is preliminary data.</text>
</comment>